<reference evidence="5 6" key="1">
    <citation type="submission" date="2018-04" db="EMBL/GenBank/DDBJ databases">
        <title>Genomic Encyclopedia of Type Strains, Phase IV (KMG-IV): sequencing the most valuable type-strain genomes for metagenomic binning, comparative biology and taxonomic classification.</title>
        <authorList>
            <person name="Goeker M."/>
        </authorList>
    </citation>
    <scope>NUCLEOTIDE SEQUENCE [LARGE SCALE GENOMIC DNA]</scope>
    <source>
        <strain evidence="5 6">DSM 14823</strain>
    </source>
</reference>
<keyword evidence="2" id="KW-0238">DNA-binding</keyword>
<keyword evidence="1" id="KW-0805">Transcription regulation</keyword>
<dbReference type="InterPro" id="IPR036388">
    <property type="entry name" value="WH-like_DNA-bd_sf"/>
</dbReference>
<dbReference type="InterPro" id="IPR000524">
    <property type="entry name" value="Tscrpt_reg_HTH_GntR"/>
</dbReference>
<dbReference type="InterPro" id="IPR036390">
    <property type="entry name" value="WH_DNA-bd_sf"/>
</dbReference>
<dbReference type="RefSeq" id="WP_116884564.1">
    <property type="nucleotide sequence ID" value="NZ_CABMMC010000007.1"/>
</dbReference>
<dbReference type="GO" id="GO:0003700">
    <property type="term" value="F:DNA-binding transcription factor activity"/>
    <property type="evidence" value="ECO:0007669"/>
    <property type="project" value="InterPro"/>
</dbReference>
<dbReference type="Pfam" id="PF00392">
    <property type="entry name" value="GntR"/>
    <property type="match status" value="1"/>
</dbReference>
<dbReference type="PROSITE" id="PS50949">
    <property type="entry name" value="HTH_GNTR"/>
    <property type="match status" value="1"/>
</dbReference>
<dbReference type="GeneID" id="78295855"/>
<dbReference type="Proteomes" id="UP000245959">
    <property type="component" value="Unassembled WGS sequence"/>
</dbReference>
<protein>
    <submittedName>
        <fullName evidence="5">Carbohydrate ABC transporter substrate-binding protein (CUT1 family)</fullName>
    </submittedName>
</protein>
<feature type="domain" description="HTH gntR-type" evidence="4">
    <location>
        <begin position="2"/>
        <end position="70"/>
    </location>
</feature>
<dbReference type="OrthoDB" id="2374506at2"/>
<dbReference type="Gene3D" id="1.10.10.10">
    <property type="entry name" value="Winged helix-like DNA-binding domain superfamily/Winged helix DNA-binding domain"/>
    <property type="match status" value="1"/>
</dbReference>
<sequence>MSDKLQAAREYILQKIERGELAGGAKLPAAREYSEEIGVSLPITQMAFNSLTRDGILASVPRQGTYVRRDWNCRILPGSFRTFRPVWTEIIRNQVVPEVPGLRICDAFRESAFEIRSTFDANWRQDDYLDLNEFLEEAYPDRGDFFMTQFQSFHARDGKLYAIPLIFSPWVICCNVHMIEAAGGELPRPDWNWQDFLALIGLLRRKYPPEQVFDLWYSPTFRLTFLFRSGGAVLERAADGSCRVRLDEPESIAGLKRLQELSRVLGDSRLHWYDSRSSFRAGTMALAAAAREDVDFNAAFEWISVPLPMLPGGADRTRQANDLLCVRRQVTDFRQVAEVVRLLLSQQVQDRLGAIRYGIPIRRSSAIRSFNEEDRRDAVFFSELPKIVPDHSLGWSELQRLLLTGIDRIRHGQAEPEPVATELAAAFRTIIRYS</sequence>
<evidence type="ECO:0000259" key="4">
    <source>
        <dbReference type="PROSITE" id="PS50949"/>
    </source>
</evidence>
<accession>A0A2U1AU50</accession>
<evidence type="ECO:0000313" key="5">
    <source>
        <dbReference type="EMBL" id="PVY39797.1"/>
    </source>
</evidence>
<dbReference type="SMART" id="SM00345">
    <property type="entry name" value="HTH_GNTR"/>
    <property type="match status" value="1"/>
</dbReference>
<dbReference type="AlphaFoldDB" id="A0A2U1AU50"/>
<dbReference type="PANTHER" id="PTHR43649:SF12">
    <property type="entry name" value="DIACETYLCHITOBIOSE BINDING PROTEIN DASA"/>
    <property type="match status" value="1"/>
</dbReference>
<dbReference type="PANTHER" id="PTHR43649">
    <property type="entry name" value="ARABINOSE-BINDING PROTEIN-RELATED"/>
    <property type="match status" value="1"/>
</dbReference>
<dbReference type="InterPro" id="IPR050490">
    <property type="entry name" value="Bact_solute-bd_prot1"/>
</dbReference>
<organism evidence="5 6">
    <name type="scientific">Victivallis vadensis</name>
    <dbReference type="NCBI Taxonomy" id="172901"/>
    <lineage>
        <taxon>Bacteria</taxon>
        <taxon>Pseudomonadati</taxon>
        <taxon>Lentisphaerota</taxon>
        <taxon>Lentisphaeria</taxon>
        <taxon>Victivallales</taxon>
        <taxon>Victivallaceae</taxon>
        <taxon>Victivallis</taxon>
    </lineage>
</organism>
<dbReference type="SUPFAM" id="SSF46785">
    <property type="entry name" value="Winged helix' DNA-binding domain"/>
    <property type="match status" value="1"/>
</dbReference>
<evidence type="ECO:0000313" key="6">
    <source>
        <dbReference type="Proteomes" id="UP000245959"/>
    </source>
</evidence>
<evidence type="ECO:0000256" key="1">
    <source>
        <dbReference type="ARBA" id="ARBA00023015"/>
    </source>
</evidence>
<evidence type="ECO:0000256" key="2">
    <source>
        <dbReference type="ARBA" id="ARBA00023125"/>
    </source>
</evidence>
<keyword evidence="3" id="KW-0804">Transcription</keyword>
<comment type="caution">
    <text evidence="5">The sequence shown here is derived from an EMBL/GenBank/DDBJ whole genome shotgun (WGS) entry which is preliminary data.</text>
</comment>
<proteinExistence type="predicted"/>
<name>A0A2U1AU50_9BACT</name>
<dbReference type="EMBL" id="QEKH01000019">
    <property type="protein sequence ID" value="PVY39797.1"/>
    <property type="molecule type" value="Genomic_DNA"/>
</dbReference>
<gene>
    <name evidence="5" type="ORF">C8D82_11938</name>
</gene>
<dbReference type="SUPFAM" id="SSF53850">
    <property type="entry name" value="Periplasmic binding protein-like II"/>
    <property type="match status" value="1"/>
</dbReference>
<evidence type="ECO:0000256" key="3">
    <source>
        <dbReference type="ARBA" id="ARBA00023163"/>
    </source>
</evidence>
<dbReference type="GO" id="GO:0003677">
    <property type="term" value="F:DNA binding"/>
    <property type="evidence" value="ECO:0007669"/>
    <property type="project" value="UniProtKB-KW"/>
</dbReference>
<keyword evidence="6" id="KW-1185">Reference proteome</keyword>
<dbReference type="Gene3D" id="3.40.190.10">
    <property type="entry name" value="Periplasmic binding protein-like II"/>
    <property type="match status" value="1"/>
</dbReference>